<dbReference type="Proteomes" id="UP000000740">
    <property type="component" value="Chromosome 2"/>
</dbReference>
<keyword evidence="2" id="KW-1185">Reference proteome</keyword>
<sequence>MQRKNELREALTDADAVIVDHEDVDEVLEYVDDDTDVFAPEGGGGLGFDLLENGEIATQVGATGLSFYENVVSVWKEPGHGLVCEETEPGPSTELEKWEHRQKESSGDMTIDPVEKNLDPKTLRAVRTFIHGYPETLPEISTEELSEAQEAGYGIQAPLMATLSKWLDEIENANVESNNDGTGTIE</sequence>
<protein>
    <submittedName>
        <fullName evidence="1">Uncharacterized protein</fullName>
    </submittedName>
</protein>
<dbReference type="HOGENOM" id="CLU_1451378_0_0_2"/>
<reference evidence="1 2" key="1">
    <citation type="journal article" date="2016" name="Stand. Genomic Sci.">
        <title>Complete genome sequence of the Antarctic Halorubrum lacusprofundi type strain ACAM 34.</title>
        <authorList>
            <person name="Anderson I.J."/>
            <person name="DasSarma P."/>
            <person name="Lucas S."/>
            <person name="Copeland A."/>
            <person name="Lapidus A."/>
            <person name="Del Rio T.G."/>
            <person name="Tice H."/>
            <person name="Dalin E."/>
            <person name="Bruce D.C."/>
            <person name="Goodwin L."/>
            <person name="Pitluck S."/>
            <person name="Sims D."/>
            <person name="Brettin T.S."/>
            <person name="Detter J.C."/>
            <person name="Han C.S."/>
            <person name="Larimer F."/>
            <person name="Hauser L."/>
            <person name="Land M."/>
            <person name="Ivanova N."/>
            <person name="Richardson P."/>
            <person name="Cavicchioli R."/>
            <person name="DasSarma S."/>
            <person name="Woese C.R."/>
            <person name="Kyrpides N.C."/>
        </authorList>
    </citation>
    <scope>NUCLEOTIDE SEQUENCE [LARGE SCALE GENOMIC DNA]</scope>
    <source>
        <strain evidence="2">ATCC 49239 / DSM 5036 / JCM 8891 / ACAM 34</strain>
    </source>
</reference>
<dbReference type="EMBL" id="CP001366">
    <property type="protein sequence ID" value="ACM58377.1"/>
    <property type="molecule type" value="Genomic_DNA"/>
</dbReference>
<name>B9LVY7_HALLT</name>
<dbReference type="AlphaFoldDB" id="B9LVY7"/>
<proteinExistence type="predicted"/>
<evidence type="ECO:0000313" key="1">
    <source>
        <dbReference type="EMBL" id="ACM58377.1"/>
    </source>
</evidence>
<evidence type="ECO:0000313" key="2">
    <source>
        <dbReference type="Proteomes" id="UP000000740"/>
    </source>
</evidence>
<dbReference type="eggNOG" id="arCOG10631">
    <property type="taxonomic scope" value="Archaea"/>
</dbReference>
<dbReference type="KEGG" id="hla:Hlac_2810"/>
<gene>
    <name evidence="1" type="ordered locus">Hlac_2810</name>
</gene>
<accession>B9LVY7</accession>
<organism evidence="1 2">
    <name type="scientific">Halorubrum lacusprofundi (strain ATCC 49239 / DSM 5036 / JCM 8891 / ACAM 34)</name>
    <dbReference type="NCBI Taxonomy" id="416348"/>
    <lineage>
        <taxon>Archaea</taxon>
        <taxon>Methanobacteriati</taxon>
        <taxon>Methanobacteriota</taxon>
        <taxon>Stenosarchaea group</taxon>
        <taxon>Halobacteria</taxon>
        <taxon>Halobacteriales</taxon>
        <taxon>Haloferacaceae</taxon>
        <taxon>Halorubrum</taxon>
    </lineage>
</organism>